<comment type="caution">
    <text evidence="2">The sequence shown here is derived from an EMBL/GenBank/DDBJ whole genome shotgun (WGS) entry which is preliminary data.</text>
</comment>
<dbReference type="AlphaFoldDB" id="A0A3A9YR53"/>
<gene>
    <name evidence="2" type="ORF">D7223_31080</name>
</gene>
<protein>
    <submittedName>
        <fullName evidence="2">Uncharacterized protein</fullName>
    </submittedName>
</protein>
<dbReference type="OrthoDB" id="3401395at2"/>
<proteinExistence type="predicted"/>
<evidence type="ECO:0000313" key="2">
    <source>
        <dbReference type="EMBL" id="RKN38450.1"/>
    </source>
</evidence>
<accession>A0A3A9YR53</accession>
<dbReference type="EMBL" id="RBAK01000021">
    <property type="protein sequence ID" value="RKN38450.1"/>
    <property type="molecule type" value="Genomic_DNA"/>
</dbReference>
<keyword evidence="3" id="KW-1185">Reference proteome</keyword>
<sequence length="152" mass="17125">MGSLDELIRDLRRFEQRRVVTNALAKELRKPVPGVRKAIRARARKVLPTSGGFGVWVSKLSVTARVKLQGRAAGVRLVGRRKGFPDDQPKADLRRIDQGTARHPSWGRRGAKDWHLQKVTPGFFSDPATEVDQWREAALRAVDEALEVIRRG</sequence>
<feature type="compositionally biased region" description="Basic and acidic residues" evidence="1">
    <location>
        <begin position="83"/>
        <end position="97"/>
    </location>
</feature>
<dbReference type="RefSeq" id="WP_120733032.1">
    <property type="nucleotide sequence ID" value="NZ_RBAK01000021.1"/>
</dbReference>
<name>A0A3A9YR53_9ACTN</name>
<dbReference type="Proteomes" id="UP000281726">
    <property type="component" value="Unassembled WGS sequence"/>
</dbReference>
<feature type="region of interest" description="Disordered" evidence="1">
    <location>
        <begin position="80"/>
        <end position="109"/>
    </location>
</feature>
<organism evidence="2 3">
    <name type="scientific">Micromonospora endolithica</name>
    <dbReference type="NCBI Taxonomy" id="230091"/>
    <lineage>
        <taxon>Bacteria</taxon>
        <taxon>Bacillati</taxon>
        <taxon>Actinomycetota</taxon>
        <taxon>Actinomycetes</taxon>
        <taxon>Micromonosporales</taxon>
        <taxon>Micromonosporaceae</taxon>
        <taxon>Micromonospora</taxon>
    </lineage>
</organism>
<reference evidence="2 3" key="1">
    <citation type="journal article" date="2004" name="Syst. Appl. Microbiol.">
        <title>Cryptoendolithic actinomycetes from antarctic sandstone rock samples: Micromonospora endolithica sp. nov. and two isolates related to Micromonospora coerulea Jensen 1932.</title>
        <authorList>
            <person name="Hirsch P."/>
            <person name="Mevs U."/>
            <person name="Kroppenstedt R.M."/>
            <person name="Schumann P."/>
            <person name="Stackebrandt E."/>
        </authorList>
    </citation>
    <scope>NUCLEOTIDE SEQUENCE [LARGE SCALE GENOMIC DNA]</scope>
    <source>
        <strain evidence="2 3">JCM 12677</strain>
    </source>
</reference>
<evidence type="ECO:0000313" key="3">
    <source>
        <dbReference type="Proteomes" id="UP000281726"/>
    </source>
</evidence>
<evidence type="ECO:0000256" key="1">
    <source>
        <dbReference type="SAM" id="MobiDB-lite"/>
    </source>
</evidence>